<feature type="compositionally biased region" description="Basic and acidic residues" evidence="5">
    <location>
        <begin position="216"/>
        <end position="237"/>
    </location>
</feature>
<reference evidence="7 8" key="1">
    <citation type="submission" date="2015-04" db="EMBL/GenBank/DDBJ databases">
        <title>Lasius niger genome sequencing.</title>
        <authorList>
            <person name="Konorov E.A."/>
            <person name="Nikitin M.A."/>
            <person name="Kirill M.V."/>
            <person name="Chang P."/>
        </authorList>
    </citation>
    <scope>NUCLEOTIDE SEQUENCE [LARGE SCALE GENOMIC DNA]</scope>
    <source>
        <tissue evidence="7">Whole</tissue>
    </source>
</reference>
<gene>
    <name evidence="7" type="ORF">RF55_13683</name>
</gene>
<feature type="region of interest" description="Disordered" evidence="5">
    <location>
        <begin position="318"/>
        <end position="408"/>
    </location>
</feature>
<feature type="region of interest" description="Disordered" evidence="5">
    <location>
        <begin position="162"/>
        <end position="237"/>
    </location>
</feature>
<dbReference type="InterPro" id="IPR037393">
    <property type="entry name" value="Bud22/SRFB1"/>
</dbReference>
<feature type="compositionally biased region" description="Basic and acidic residues" evidence="5">
    <location>
        <begin position="335"/>
        <end position="362"/>
    </location>
</feature>
<evidence type="ECO:0000256" key="5">
    <source>
        <dbReference type="SAM" id="MobiDB-lite"/>
    </source>
</evidence>
<dbReference type="STRING" id="67767.A0A0J7KA36"/>
<sequence length="423" mass="48826">MEEWHPHRPLVNSFTQDLLIGWSSGKTPASIAIVQLRHTVRQARVCVVNKLLKETKLLRNRHGNEMQQEKCKRKADKLIAEVYALKGIKDDDISKFGIINERDLTTILQDESLSHSDRVIARVAHYKTLYRRLMQFKEKFPDCKKYLVEGKKKIVKLKSKGAAKTKKSLKEKPQLQNENSEEQKVNYENIEPSQSKSKDEETCNTELLEATNNSPECKKSLNKDSAPLKREKLSKLKKDDASEDTIIHKQPNVIEPCSVTEEATVKRFTELLEEQESSKNVETSIKIPDSTTEQAKVLDDFFITEDNQDYQRSGISASTSYVKSHKHNTQVKTFRSSDRIKQQNLKYKNDTNFHKGYQDKRSSAKQSNNRASNKINKSTNKRNSNDVNNKEENTDLHPSWLAKRKQQKIMTQFQGKKIVFGDD</sequence>
<evidence type="ECO:0000256" key="1">
    <source>
        <dbReference type="ARBA" id="ARBA00013459"/>
    </source>
</evidence>
<dbReference type="PANTHER" id="PTHR23325:SF1">
    <property type="entry name" value="SERUM RESPONSE FACTOR-BINDING PROTEIN 1"/>
    <property type="match status" value="1"/>
</dbReference>
<keyword evidence="2" id="KW-0175">Coiled coil</keyword>
<dbReference type="EMBL" id="LBMM01010948">
    <property type="protein sequence ID" value="KMQ87129.1"/>
    <property type="molecule type" value="Genomic_DNA"/>
</dbReference>
<keyword evidence="8" id="KW-1185">Reference proteome</keyword>
<dbReference type="PaxDb" id="67767-A0A0J7KA36"/>
<dbReference type="Pfam" id="PF09073">
    <property type="entry name" value="BUD22"/>
    <property type="match status" value="1"/>
</dbReference>
<dbReference type="Proteomes" id="UP000036403">
    <property type="component" value="Unassembled WGS sequence"/>
</dbReference>
<evidence type="ECO:0000259" key="6">
    <source>
        <dbReference type="Pfam" id="PF09073"/>
    </source>
</evidence>
<comment type="caution">
    <text evidence="7">The sequence shown here is derived from an EMBL/GenBank/DDBJ whole genome shotgun (WGS) entry which is preliminary data.</text>
</comment>
<feature type="compositionally biased region" description="Polar residues" evidence="5">
    <location>
        <begin position="364"/>
        <end position="387"/>
    </location>
</feature>
<evidence type="ECO:0000256" key="4">
    <source>
        <dbReference type="ARBA" id="ARBA00033254"/>
    </source>
</evidence>
<comment type="function">
    <text evidence="3">May be involved in regulating transcriptional activation of cardiac genes during the aging process. May play a role in biosynthesis and/or processing of SLC2A4 in adipose cells.</text>
</comment>
<dbReference type="AlphaFoldDB" id="A0A0J7KA36"/>
<dbReference type="PANTHER" id="PTHR23325">
    <property type="entry name" value="SERUM RESPONSE FACTOR-BINDING"/>
    <property type="match status" value="1"/>
</dbReference>
<accession>A0A0J7KA36</accession>
<evidence type="ECO:0000313" key="8">
    <source>
        <dbReference type="Proteomes" id="UP000036403"/>
    </source>
</evidence>
<evidence type="ECO:0000256" key="3">
    <source>
        <dbReference type="ARBA" id="ARBA00025646"/>
    </source>
</evidence>
<protein>
    <recommendedName>
        <fullName evidence="1">Serum response factor-binding protein 1</fullName>
    </recommendedName>
    <alternativeName>
        <fullName evidence="4">SRF-dependent transcription regulation-associated protein</fullName>
    </alternativeName>
</protein>
<dbReference type="InterPro" id="IPR015158">
    <property type="entry name" value="Bud22_dom"/>
</dbReference>
<evidence type="ECO:0000313" key="7">
    <source>
        <dbReference type="EMBL" id="KMQ87129.1"/>
    </source>
</evidence>
<name>A0A0J7KA36_LASNI</name>
<feature type="domain" description="Bud22" evidence="6">
    <location>
        <begin position="326"/>
        <end position="420"/>
    </location>
</feature>
<proteinExistence type="predicted"/>
<dbReference type="OrthoDB" id="3364872at2759"/>
<organism evidence="7 8">
    <name type="scientific">Lasius niger</name>
    <name type="common">Black garden ant</name>
    <dbReference type="NCBI Taxonomy" id="67767"/>
    <lineage>
        <taxon>Eukaryota</taxon>
        <taxon>Metazoa</taxon>
        <taxon>Ecdysozoa</taxon>
        <taxon>Arthropoda</taxon>
        <taxon>Hexapoda</taxon>
        <taxon>Insecta</taxon>
        <taxon>Pterygota</taxon>
        <taxon>Neoptera</taxon>
        <taxon>Endopterygota</taxon>
        <taxon>Hymenoptera</taxon>
        <taxon>Apocrita</taxon>
        <taxon>Aculeata</taxon>
        <taxon>Formicoidea</taxon>
        <taxon>Formicidae</taxon>
        <taxon>Formicinae</taxon>
        <taxon>Lasius</taxon>
        <taxon>Lasius</taxon>
    </lineage>
</organism>
<evidence type="ECO:0000256" key="2">
    <source>
        <dbReference type="ARBA" id="ARBA00023054"/>
    </source>
</evidence>